<dbReference type="EMBL" id="WSQA01000001">
    <property type="protein sequence ID" value="MVZ60726.1"/>
    <property type="molecule type" value="Genomic_DNA"/>
</dbReference>
<evidence type="ECO:0000259" key="1">
    <source>
        <dbReference type="Pfam" id="PF13472"/>
    </source>
</evidence>
<dbReference type="Proteomes" id="UP000435036">
    <property type="component" value="Unassembled WGS sequence"/>
</dbReference>
<dbReference type="CDD" id="cd01822">
    <property type="entry name" value="Lysophospholipase_L1_like"/>
    <property type="match status" value="1"/>
</dbReference>
<name>A0A6N8KUH6_9SPHI</name>
<evidence type="ECO:0000313" key="3">
    <source>
        <dbReference type="Proteomes" id="UP000435036"/>
    </source>
</evidence>
<dbReference type="PANTHER" id="PTHR30383:SF5">
    <property type="entry name" value="SGNH HYDROLASE-TYPE ESTERASE DOMAIN-CONTAINING PROTEIN"/>
    <property type="match status" value="1"/>
</dbReference>
<organism evidence="2 3">
    <name type="scientific">Sphingobacterium humi</name>
    <dbReference type="NCBI Taxonomy" id="1796905"/>
    <lineage>
        <taxon>Bacteria</taxon>
        <taxon>Pseudomonadati</taxon>
        <taxon>Bacteroidota</taxon>
        <taxon>Sphingobacteriia</taxon>
        <taxon>Sphingobacteriales</taxon>
        <taxon>Sphingobacteriaceae</taxon>
        <taxon>Sphingobacterium</taxon>
    </lineage>
</organism>
<dbReference type="InterPro" id="IPR051532">
    <property type="entry name" value="Ester_Hydrolysis_Enzymes"/>
</dbReference>
<dbReference type="SUPFAM" id="SSF52266">
    <property type="entry name" value="SGNH hydrolase"/>
    <property type="match status" value="1"/>
</dbReference>
<feature type="domain" description="SGNH hydrolase-type esterase" evidence="1">
    <location>
        <begin position="51"/>
        <end position="213"/>
    </location>
</feature>
<proteinExistence type="predicted"/>
<protein>
    <submittedName>
        <fullName evidence="2">Arylesterase</fullName>
    </submittedName>
</protein>
<dbReference type="AlphaFoldDB" id="A0A6N8KUH6"/>
<dbReference type="GO" id="GO:0004622">
    <property type="term" value="F:phosphatidylcholine lysophospholipase activity"/>
    <property type="evidence" value="ECO:0007669"/>
    <property type="project" value="TreeGrafter"/>
</dbReference>
<comment type="caution">
    <text evidence="2">The sequence shown here is derived from an EMBL/GenBank/DDBJ whole genome shotgun (WGS) entry which is preliminary data.</text>
</comment>
<keyword evidence="3" id="KW-1185">Reference proteome</keyword>
<dbReference type="Pfam" id="PF13472">
    <property type="entry name" value="Lipase_GDSL_2"/>
    <property type="match status" value="1"/>
</dbReference>
<sequence length="228" mass="24586">MKDITWTFNTLLLIFLLSACNRQTGNKPAATQSDTIAMESPQPASKQNILFFGNSLTAGLGLESQQDAFPALIQGKIDSAGLQYQCINAGLSGETSAGGKERIDWLLKDSVAIFVLELGANDGLRGIAPAATYSNLAAIVDKVKKAYPDCKLVLAGMKVPPSMGDNYFKDFEAIFPKLAKEKNMTLVPFLLDKVAGNSSLNQQDGVHPTKEGQLILAHNVWSQLKEVL</sequence>
<dbReference type="InterPro" id="IPR013830">
    <property type="entry name" value="SGNH_hydro"/>
</dbReference>
<dbReference type="InterPro" id="IPR036514">
    <property type="entry name" value="SGNH_hydro_sf"/>
</dbReference>
<dbReference type="OrthoDB" id="9786188at2"/>
<gene>
    <name evidence="2" type="ORF">GQF63_01690</name>
</gene>
<accession>A0A6N8KUH6</accession>
<reference evidence="2 3" key="1">
    <citation type="submission" date="2019-12" db="EMBL/GenBank/DDBJ databases">
        <authorList>
            <person name="Dong K."/>
        </authorList>
    </citation>
    <scope>NUCLEOTIDE SEQUENCE [LARGE SCALE GENOMIC DNA]</scope>
    <source>
        <strain evidence="2 3">JCM 31225</strain>
    </source>
</reference>
<dbReference type="PANTHER" id="PTHR30383">
    <property type="entry name" value="THIOESTERASE 1/PROTEASE 1/LYSOPHOSPHOLIPASE L1"/>
    <property type="match status" value="1"/>
</dbReference>
<dbReference type="PROSITE" id="PS51257">
    <property type="entry name" value="PROKAR_LIPOPROTEIN"/>
    <property type="match status" value="1"/>
</dbReference>
<evidence type="ECO:0000313" key="2">
    <source>
        <dbReference type="EMBL" id="MVZ60726.1"/>
    </source>
</evidence>
<dbReference type="Gene3D" id="3.40.50.1110">
    <property type="entry name" value="SGNH hydrolase"/>
    <property type="match status" value="1"/>
</dbReference>